<dbReference type="Proteomes" id="UP000241474">
    <property type="component" value="Segment"/>
</dbReference>
<dbReference type="EMBL" id="KM982401">
    <property type="protein sequence ID" value="AKI79551.1"/>
    <property type="molecule type" value="Genomic_DNA"/>
</dbReference>
<organism evidence="1 2">
    <name type="scientific">Acanthamoeba polyphaga mimivirus</name>
    <name type="common">APMV</name>
    <dbReference type="NCBI Taxonomy" id="212035"/>
    <lineage>
        <taxon>Viruses</taxon>
        <taxon>Varidnaviria</taxon>
        <taxon>Bamfordvirae</taxon>
        <taxon>Nucleocytoviricota</taxon>
        <taxon>Megaviricetes</taxon>
        <taxon>Imitervirales</taxon>
        <taxon>Mimiviridae</taxon>
        <taxon>Megamimivirinae</taxon>
        <taxon>Mimivirus</taxon>
        <taxon>Mimivirus bradfordmassiliense</taxon>
    </lineage>
</organism>
<protein>
    <recommendedName>
        <fullName evidence="3">Ankyrin repeat protein</fullName>
    </recommendedName>
</protein>
<name>A0A0G2Y8Y5_MIMIV</name>
<organismHost>
    <name type="scientific">Acanthamoeba polyphaga</name>
    <name type="common">Amoeba</name>
    <dbReference type="NCBI Taxonomy" id="5757"/>
</organismHost>
<evidence type="ECO:0000313" key="2">
    <source>
        <dbReference type="Proteomes" id="UP000241474"/>
    </source>
</evidence>
<evidence type="ECO:0008006" key="3">
    <source>
        <dbReference type="Google" id="ProtNLM"/>
    </source>
</evidence>
<proteinExistence type="predicted"/>
<evidence type="ECO:0000313" key="1">
    <source>
        <dbReference type="EMBL" id="AKI79551.1"/>
    </source>
</evidence>
<reference evidence="1 2" key="1">
    <citation type="submission" date="2014-10" db="EMBL/GenBank/DDBJ databases">
        <title>Pan-genome analysis of Brazilian lineage A amoebal mimiviruses.</title>
        <authorList>
            <person name="Assis F.L."/>
            <person name="Abrahao J.S."/>
            <person name="Kroon E.G."/>
            <person name="Dornas F.P."/>
            <person name="Andrade K.R."/>
            <person name="Borato P.V.M."/>
            <person name="Pilotto M.R."/>
            <person name="Benamar S."/>
            <person name="LaScola B."/>
            <person name="Colson P."/>
        </authorList>
    </citation>
    <scope>NUCLEOTIDE SEQUENCE [LARGE SCALE GENOMIC DNA]</scope>
    <source>
        <strain evidence="1 2">Oyster</strain>
    </source>
</reference>
<accession>A0A0G2Y8Y5</accession>
<sequence length="647" mass="75979">MYFHITYSDLDINETHDDDLKDFLIIPEEDIFGQFVTHILDPNENDLYEIEPDKICKNPFSSSIYTNNITIKNKYSLLDANIYEILLSKGISKYIDGLLVWAINFNLLWLIELIYNYKPPINLKDREIYLNSNCDDINLIKFIVTRNDYFQINLESLLEYVDNKEIILYLMDFIDTDKIIKYVIGNCSSEFFIDCIQENNILTQEHIKLAVQNRKIPVLVHLINLGIEYDFNEIINDIKDFDILKYMLEIGNSLNEDNVDIILSNIHTTQVIEYLMNLGYTINSKLVISMFSDMLIVSENTDVVEFLKSINAKDSDLTVDFIEYLLEDNFEKAKQIMEYFPGANTVIDCNLFLKYAIISQDIPNIEYSINKDADLKKYYKNILLTNNVTILDLCLNHCEINDVNNFVLKIIESDCVETLKYLVDNNYNIDLLDMFQIMVKKNYYNPIRKYICEQIKNNNLLIPNLVEIIMNLFFDDGDVNWILKYNFEYQYKDNLDEIIMTIIIGDCDGAKNMIMNYNYTSDLKVLYAFILKEFPEECSSEKMDTIKFLLDFNADNNEYVQSAFLLSVFYTPLLKYFVEDKQIDLTVNGQNIVEYLISDGDHEIFRYLYYNGFDVKNNGFEIINAHNSNNECAITKLIESIKNNTYQ</sequence>